<dbReference type="GeneID" id="80914438"/>
<evidence type="ECO:0000313" key="2">
    <source>
        <dbReference type="Proteomes" id="UP001140513"/>
    </source>
</evidence>
<evidence type="ECO:0000313" key="1">
    <source>
        <dbReference type="EMBL" id="KAJ4346975.1"/>
    </source>
</evidence>
<gene>
    <name evidence="1" type="ORF">N0V89_010908</name>
</gene>
<proteinExistence type="predicted"/>
<organism evidence="1 2">
    <name type="scientific">Didymosphaeria variabile</name>
    <dbReference type="NCBI Taxonomy" id="1932322"/>
    <lineage>
        <taxon>Eukaryota</taxon>
        <taxon>Fungi</taxon>
        <taxon>Dikarya</taxon>
        <taxon>Ascomycota</taxon>
        <taxon>Pezizomycotina</taxon>
        <taxon>Dothideomycetes</taxon>
        <taxon>Pleosporomycetidae</taxon>
        <taxon>Pleosporales</taxon>
        <taxon>Massarineae</taxon>
        <taxon>Didymosphaeriaceae</taxon>
        <taxon>Didymosphaeria</taxon>
    </lineage>
</organism>
<protein>
    <submittedName>
        <fullName evidence="1">Uncharacterized protein</fullName>
    </submittedName>
</protein>
<comment type="caution">
    <text evidence="1">The sequence shown here is derived from an EMBL/GenBank/DDBJ whole genome shotgun (WGS) entry which is preliminary data.</text>
</comment>
<name>A0A9W8XCJ7_9PLEO</name>
<accession>A0A9W8XCJ7</accession>
<keyword evidence="2" id="KW-1185">Reference proteome</keyword>
<reference evidence="1" key="1">
    <citation type="submission" date="2022-10" db="EMBL/GenBank/DDBJ databases">
        <title>Tapping the CABI collections for fungal endophytes: first genome assemblies for Collariella, Neodidymelliopsis, Ascochyta clinopodiicola, Didymella pomorum, Didymosphaeria variabile, Neocosmospora piperis and Neocucurbitaria cava.</title>
        <authorList>
            <person name="Hill R."/>
        </authorList>
    </citation>
    <scope>NUCLEOTIDE SEQUENCE</scope>
    <source>
        <strain evidence="1">IMI 356815</strain>
    </source>
</reference>
<sequence>MRIFGKRSTPKKKSTLDGSLFETQGTQITKTVDTRITSAQLDDEVRLVELQTNGKHLAPSA</sequence>
<dbReference type="AlphaFoldDB" id="A0A9W8XCJ7"/>
<dbReference type="OrthoDB" id="2496787at2759"/>
<dbReference type="RefSeq" id="XP_056066775.1">
    <property type="nucleotide sequence ID" value="XM_056219648.1"/>
</dbReference>
<dbReference type="EMBL" id="JAPEUX010000008">
    <property type="protein sequence ID" value="KAJ4346975.1"/>
    <property type="molecule type" value="Genomic_DNA"/>
</dbReference>
<dbReference type="Proteomes" id="UP001140513">
    <property type="component" value="Unassembled WGS sequence"/>
</dbReference>